<dbReference type="GO" id="GO:0016616">
    <property type="term" value="F:oxidoreductase activity, acting on the CH-OH group of donors, NAD or NADP as acceptor"/>
    <property type="evidence" value="ECO:0007669"/>
    <property type="project" value="UniProtKB-ARBA"/>
</dbReference>
<evidence type="ECO:0000313" key="4">
    <source>
        <dbReference type="EMBL" id="PIO44926.1"/>
    </source>
</evidence>
<comment type="caution">
    <text evidence="4">The sequence shown here is derived from an EMBL/GenBank/DDBJ whole genome shotgun (WGS) entry which is preliminary data.</text>
</comment>
<gene>
    <name evidence="4" type="ORF">B5P45_11230</name>
</gene>
<dbReference type="Pfam" id="PF00106">
    <property type="entry name" value="adh_short"/>
    <property type="match status" value="1"/>
</dbReference>
<protein>
    <submittedName>
        <fullName evidence="4">Oxidoreductase</fullName>
    </submittedName>
</protein>
<reference evidence="5" key="1">
    <citation type="journal article" date="2017" name="Int J Environ Stud">
        <title>Does the Miocene-Pliocene relict legume Oxytropis triphylla form nitrogen-fixing nodules with a combination of bacterial strains?</title>
        <authorList>
            <person name="Safronova V."/>
            <person name="Belimov A."/>
            <person name="Sazanova A."/>
            <person name="Kuznetsova I."/>
            <person name="Popova J."/>
            <person name="Andronov E."/>
            <person name="Verkhozina A."/>
            <person name="Tikhonovich I."/>
        </authorList>
    </citation>
    <scope>NUCLEOTIDE SEQUENCE [LARGE SCALE GENOMIC DNA]</scope>
    <source>
        <strain evidence="5">Tri-38</strain>
    </source>
</reference>
<evidence type="ECO:0000256" key="3">
    <source>
        <dbReference type="RuleBase" id="RU000363"/>
    </source>
</evidence>
<sequence>MTIKGKVALVTGASSGIGAATALKLAENGVKVGLAARRIDRLTDLQNQIRAMGGEAIAIEMDVVDEASVAAGVEKLATEFGTIDIVFNNAGLMPISDVESLKTSEWHRMVDVNIKGLLNTTAAVLPYMTRQASGHIINTSSIAGRKVFKGLSVYCATKHAVAAFSDGLRMELAPKHNIRVTCIQPGAVESELFEHISDRDYADQMEELKGQMEFLKAADIADTILFALNAPKHVNVAELFVLPTQQAW</sequence>
<dbReference type="FunFam" id="3.40.50.720:FF:000047">
    <property type="entry name" value="NADP-dependent L-serine/L-allo-threonine dehydrogenase"/>
    <property type="match status" value="1"/>
</dbReference>
<evidence type="ECO:0000256" key="2">
    <source>
        <dbReference type="ARBA" id="ARBA00023002"/>
    </source>
</evidence>
<organism evidence="4 5">
    <name type="scientific">Phyllobacterium zundukense</name>
    <dbReference type="NCBI Taxonomy" id="1867719"/>
    <lineage>
        <taxon>Bacteria</taxon>
        <taxon>Pseudomonadati</taxon>
        <taxon>Pseudomonadota</taxon>
        <taxon>Alphaproteobacteria</taxon>
        <taxon>Hyphomicrobiales</taxon>
        <taxon>Phyllobacteriaceae</taxon>
        <taxon>Phyllobacterium</taxon>
    </lineage>
</organism>
<dbReference type="PANTHER" id="PTHR43115">
    <property type="entry name" value="DEHYDROGENASE/REDUCTASE SDR FAMILY MEMBER 11"/>
    <property type="match status" value="1"/>
</dbReference>
<dbReference type="PRINTS" id="PR00080">
    <property type="entry name" value="SDRFAMILY"/>
</dbReference>
<accession>A0A2N9VZK8</accession>
<comment type="similarity">
    <text evidence="1 3">Belongs to the short-chain dehydrogenases/reductases (SDR) family.</text>
</comment>
<dbReference type="Proteomes" id="UP000232163">
    <property type="component" value="Unassembled WGS sequence"/>
</dbReference>
<dbReference type="InterPro" id="IPR036291">
    <property type="entry name" value="NAD(P)-bd_dom_sf"/>
</dbReference>
<dbReference type="RefSeq" id="WP_099998130.1">
    <property type="nucleotide sequence ID" value="NZ_CP017940.1"/>
</dbReference>
<dbReference type="InterPro" id="IPR002347">
    <property type="entry name" value="SDR_fam"/>
</dbReference>
<dbReference type="PROSITE" id="PS00061">
    <property type="entry name" value="ADH_SHORT"/>
    <property type="match status" value="1"/>
</dbReference>
<keyword evidence="5" id="KW-1185">Reference proteome</keyword>
<evidence type="ECO:0000256" key="1">
    <source>
        <dbReference type="ARBA" id="ARBA00006484"/>
    </source>
</evidence>
<dbReference type="EMBL" id="MZMT01000026">
    <property type="protein sequence ID" value="PIO44926.1"/>
    <property type="molecule type" value="Genomic_DNA"/>
</dbReference>
<dbReference type="KEGG" id="pht:BLM14_03590"/>
<dbReference type="OrthoDB" id="9810734at2"/>
<dbReference type="AlphaFoldDB" id="A0A2N9VZK8"/>
<dbReference type="PANTHER" id="PTHR43115:SF4">
    <property type="entry name" value="DEHYDROGENASE_REDUCTASE SDR FAMILY MEMBER 11"/>
    <property type="match status" value="1"/>
</dbReference>
<evidence type="ECO:0000313" key="5">
    <source>
        <dbReference type="Proteomes" id="UP000232163"/>
    </source>
</evidence>
<keyword evidence="2" id="KW-0560">Oxidoreductase</keyword>
<name>A0A2N9VZK8_9HYPH</name>
<dbReference type="SUPFAM" id="SSF51735">
    <property type="entry name" value="NAD(P)-binding Rossmann-fold domains"/>
    <property type="match status" value="1"/>
</dbReference>
<proteinExistence type="inferred from homology"/>
<dbReference type="PRINTS" id="PR00081">
    <property type="entry name" value="GDHRDH"/>
</dbReference>
<dbReference type="InterPro" id="IPR020904">
    <property type="entry name" value="Sc_DH/Rdtase_CS"/>
</dbReference>
<dbReference type="Gene3D" id="3.40.50.720">
    <property type="entry name" value="NAD(P)-binding Rossmann-like Domain"/>
    <property type="match status" value="1"/>
</dbReference>